<dbReference type="EMBL" id="JBHSAW010000004">
    <property type="protein sequence ID" value="MFC4095811.1"/>
    <property type="molecule type" value="Genomic_DNA"/>
</dbReference>
<evidence type="ECO:0000256" key="3">
    <source>
        <dbReference type="ARBA" id="ARBA00012098"/>
    </source>
</evidence>
<name>A0ABV8JQC1_9FLAO</name>
<evidence type="ECO:0000256" key="5">
    <source>
        <dbReference type="RuleBase" id="RU364069"/>
    </source>
</evidence>
<comment type="caution">
    <text evidence="6">The sequence shown here is derived from an EMBL/GenBank/DDBJ whole genome shotgun (WGS) entry which is preliminary data.</text>
</comment>
<comment type="pathway">
    <text evidence="5">Carbohydrate biosynthesis; dTDP-L-rhamnose biosynthesis.</text>
</comment>
<dbReference type="InterPro" id="IPR011051">
    <property type="entry name" value="RmlC_Cupin_sf"/>
</dbReference>
<comment type="subunit">
    <text evidence="5">Homodimer.</text>
</comment>
<evidence type="ECO:0000256" key="4">
    <source>
        <dbReference type="ARBA" id="ARBA00019595"/>
    </source>
</evidence>
<keyword evidence="7" id="KW-1185">Reference proteome</keyword>
<gene>
    <name evidence="6" type="primary">rfbC</name>
    <name evidence="6" type="ORF">ACFOUT_07990</name>
</gene>
<dbReference type="InterPro" id="IPR000888">
    <property type="entry name" value="RmlC-like"/>
</dbReference>
<dbReference type="Proteomes" id="UP001595814">
    <property type="component" value="Unassembled WGS sequence"/>
</dbReference>
<sequence>MEIEKTEIEGCFVVTPKVFADERGQFFESFHHEKFKNATGLNVSFVQDNISVSTKNVIRGLHFQKGEFAQAKLVQTIKGKVLDVVVDIRKESPTFGKHLKFTLTEENRKQVFMPKGIAHGFVVLSDEAVFSYKCDAYYHPSSEAGIFYADEQLEIDWQIDMNDAIVSSKDQELPTLKSYFDAISIGDRG</sequence>
<organism evidence="6 7">
    <name type="scientific">Euzebyella saccharophila</name>
    <dbReference type="NCBI Taxonomy" id="679664"/>
    <lineage>
        <taxon>Bacteria</taxon>
        <taxon>Pseudomonadati</taxon>
        <taxon>Bacteroidota</taxon>
        <taxon>Flavobacteriia</taxon>
        <taxon>Flavobacteriales</taxon>
        <taxon>Flavobacteriaceae</taxon>
        <taxon>Euzebyella</taxon>
    </lineage>
</organism>
<dbReference type="Pfam" id="PF00908">
    <property type="entry name" value="dTDP_sugar_isom"/>
    <property type="match status" value="1"/>
</dbReference>
<dbReference type="InterPro" id="IPR014710">
    <property type="entry name" value="RmlC-like_jellyroll"/>
</dbReference>
<evidence type="ECO:0000313" key="7">
    <source>
        <dbReference type="Proteomes" id="UP001595814"/>
    </source>
</evidence>
<dbReference type="CDD" id="cd00438">
    <property type="entry name" value="cupin_RmlC"/>
    <property type="match status" value="1"/>
</dbReference>
<protein>
    <recommendedName>
        <fullName evidence="4 5">dTDP-4-dehydrorhamnose 3,5-epimerase</fullName>
        <ecNumber evidence="3 5">5.1.3.13</ecNumber>
    </recommendedName>
    <alternativeName>
        <fullName evidence="5">Thymidine diphospho-4-keto-rhamnose 3,5-epimerase</fullName>
    </alternativeName>
</protein>
<dbReference type="SUPFAM" id="SSF51182">
    <property type="entry name" value="RmlC-like cupins"/>
    <property type="match status" value="1"/>
</dbReference>
<accession>A0ABV8JQC1</accession>
<dbReference type="PANTHER" id="PTHR21047:SF2">
    <property type="entry name" value="THYMIDINE DIPHOSPHO-4-KETO-RHAMNOSE 3,5-EPIMERASE"/>
    <property type="match status" value="1"/>
</dbReference>
<comment type="similarity">
    <text evidence="5">Belongs to the dTDP-4-dehydrorhamnose 3,5-epimerase family.</text>
</comment>
<reference evidence="7" key="1">
    <citation type="journal article" date="2019" name="Int. J. Syst. Evol. Microbiol.">
        <title>The Global Catalogue of Microorganisms (GCM) 10K type strain sequencing project: providing services to taxonomists for standard genome sequencing and annotation.</title>
        <authorList>
            <consortium name="The Broad Institute Genomics Platform"/>
            <consortium name="The Broad Institute Genome Sequencing Center for Infectious Disease"/>
            <person name="Wu L."/>
            <person name="Ma J."/>
        </authorList>
    </citation>
    <scope>NUCLEOTIDE SEQUENCE [LARGE SCALE GENOMIC DNA]</scope>
    <source>
        <strain evidence="7">CECT 7477</strain>
    </source>
</reference>
<dbReference type="Gene3D" id="2.60.120.10">
    <property type="entry name" value="Jelly Rolls"/>
    <property type="match status" value="1"/>
</dbReference>
<comment type="catalytic activity">
    <reaction evidence="1 5">
        <text>dTDP-4-dehydro-6-deoxy-alpha-D-glucose = dTDP-4-dehydro-beta-L-rhamnose</text>
        <dbReference type="Rhea" id="RHEA:16969"/>
        <dbReference type="ChEBI" id="CHEBI:57649"/>
        <dbReference type="ChEBI" id="CHEBI:62830"/>
        <dbReference type="EC" id="5.1.3.13"/>
    </reaction>
</comment>
<dbReference type="NCBIfam" id="TIGR01221">
    <property type="entry name" value="rmlC"/>
    <property type="match status" value="1"/>
</dbReference>
<keyword evidence="5 6" id="KW-0413">Isomerase</keyword>
<comment type="function">
    <text evidence="2 5">Catalyzes the epimerization of the C3' and C5'positions of dTDP-6-deoxy-D-xylo-4-hexulose, forming dTDP-6-deoxy-L-lyxo-4-hexulose.</text>
</comment>
<evidence type="ECO:0000313" key="6">
    <source>
        <dbReference type="EMBL" id="MFC4095811.1"/>
    </source>
</evidence>
<proteinExistence type="inferred from homology"/>
<evidence type="ECO:0000256" key="1">
    <source>
        <dbReference type="ARBA" id="ARBA00001298"/>
    </source>
</evidence>
<dbReference type="GO" id="GO:0008830">
    <property type="term" value="F:dTDP-4-dehydrorhamnose 3,5-epimerase activity"/>
    <property type="evidence" value="ECO:0007669"/>
    <property type="project" value="UniProtKB-EC"/>
</dbReference>
<evidence type="ECO:0000256" key="2">
    <source>
        <dbReference type="ARBA" id="ARBA00001997"/>
    </source>
</evidence>
<dbReference type="RefSeq" id="WP_192460539.1">
    <property type="nucleotide sequence ID" value="NZ_JACYFJ010000001.1"/>
</dbReference>
<dbReference type="PANTHER" id="PTHR21047">
    <property type="entry name" value="DTDP-6-DEOXY-D-GLUCOSE-3,5 EPIMERASE"/>
    <property type="match status" value="1"/>
</dbReference>
<dbReference type="EC" id="5.1.3.13" evidence="3 5"/>